<reference evidence="1 2" key="1">
    <citation type="submission" date="2023-02" db="EMBL/GenBank/DDBJ databases">
        <title>LHISI_Scaffold_Assembly.</title>
        <authorList>
            <person name="Stuart O.P."/>
            <person name="Cleave R."/>
            <person name="Magrath M.J.L."/>
            <person name="Mikheyev A.S."/>
        </authorList>
    </citation>
    <scope>NUCLEOTIDE SEQUENCE [LARGE SCALE GENOMIC DNA]</scope>
    <source>
        <strain evidence="1">Daus_M_001</strain>
        <tissue evidence="1">Leg muscle</tissue>
    </source>
</reference>
<sequence>MILQFSLGPFILKKGRIIQNMHSRSGQYLFYKLFLKCEEAKCYAYGINKLMEIINKMLKQHDTSVVSVLRMVLFFWRQIDGTATGKKIGEVIIPTITEHKIPLKNCLALGSNNAAIMTRSKNGVAANLKQHQENVVVLEKVSEGLMFNVNEILIDIYYYLDKCSKRRNTD</sequence>
<evidence type="ECO:0000313" key="2">
    <source>
        <dbReference type="Proteomes" id="UP001159363"/>
    </source>
</evidence>
<keyword evidence="2" id="KW-1185">Reference proteome</keyword>
<proteinExistence type="predicted"/>
<name>A0ABQ9HN72_9NEOP</name>
<protein>
    <submittedName>
        <fullName evidence="1">Uncharacterized protein</fullName>
    </submittedName>
</protein>
<evidence type="ECO:0000313" key="1">
    <source>
        <dbReference type="EMBL" id="KAJ8885697.1"/>
    </source>
</evidence>
<gene>
    <name evidence="1" type="ORF">PR048_011895</name>
</gene>
<dbReference type="Proteomes" id="UP001159363">
    <property type="component" value="Chromosome X"/>
</dbReference>
<organism evidence="1 2">
    <name type="scientific">Dryococelus australis</name>
    <dbReference type="NCBI Taxonomy" id="614101"/>
    <lineage>
        <taxon>Eukaryota</taxon>
        <taxon>Metazoa</taxon>
        <taxon>Ecdysozoa</taxon>
        <taxon>Arthropoda</taxon>
        <taxon>Hexapoda</taxon>
        <taxon>Insecta</taxon>
        <taxon>Pterygota</taxon>
        <taxon>Neoptera</taxon>
        <taxon>Polyneoptera</taxon>
        <taxon>Phasmatodea</taxon>
        <taxon>Verophasmatodea</taxon>
        <taxon>Anareolatae</taxon>
        <taxon>Phasmatidae</taxon>
        <taxon>Eurycanthinae</taxon>
        <taxon>Dryococelus</taxon>
    </lineage>
</organism>
<accession>A0ABQ9HN72</accession>
<dbReference type="EMBL" id="JARBHB010000004">
    <property type="protein sequence ID" value="KAJ8885697.1"/>
    <property type="molecule type" value="Genomic_DNA"/>
</dbReference>
<comment type="caution">
    <text evidence="1">The sequence shown here is derived from an EMBL/GenBank/DDBJ whole genome shotgun (WGS) entry which is preliminary data.</text>
</comment>